<reference evidence="2" key="1">
    <citation type="journal article" date="2019" name="Int. J. Syst. Evol. Microbiol.">
        <title>The Global Catalogue of Microorganisms (GCM) 10K type strain sequencing project: providing services to taxonomists for standard genome sequencing and annotation.</title>
        <authorList>
            <consortium name="The Broad Institute Genomics Platform"/>
            <consortium name="The Broad Institute Genome Sequencing Center for Infectious Disease"/>
            <person name="Wu L."/>
            <person name="Ma J."/>
        </authorList>
    </citation>
    <scope>NUCLEOTIDE SEQUENCE [LARGE SCALE GENOMIC DNA]</scope>
    <source>
        <strain evidence="2">JCM 17337</strain>
    </source>
</reference>
<evidence type="ECO:0000313" key="1">
    <source>
        <dbReference type="EMBL" id="GAA3773228.1"/>
    </source>
</evidence>
<gene>
    <name evidence="1" type="ORF">GCM10022423_29620</name>
</gene>
<dbReference type="RefSeq" id="WP_281234863.1">
    <property type="nucleotide sequence ID" value="NZ_BAABDU010000004.1"/>
</dbReference>
<proteinExistence type="predicted"/>
<evidence type="ECO:0000313" key="2">
    <source>
        <dbReference type="Proteomes" id="UP001500748"/>
    </source>
</evidence>
<dbReference type="EMBL" id="BAABDU010000004">
    <property type="protein sequence ID" value="GAA3773228.1"/>
    <property type="molecule type" value="Genomic_DNA"/>
</dbReference>
<sequence>MCDTDIVLNVDELEDAILNYGFTIYSLSRDEFVQKGEVKRITAFGNVYVEGYIRAV</sequence>
<keyword evidence="2" id="KW-1185">Reference proteome</keyword>
<organism evidence="1 2">
    <name type="scientific">Flavobacterium ginsengiterrae</name>
    <dbReference type="NCBI Taxonomy" id="871695"/>
    <lineage>
        <taxon>Bacteria</taxon>
        <taxon>Pseudomonadati</taxon>
        <taxon>Bacteroidota</taxon>
        <taxon>Flavobacteriia</taxon>
        <taxon>Flavobacteriales</taxon>
        <taxon>Flavobacteriaceae</taxon>
        <taxon>Flavobacterium</taxon>
    </lineage>
</organism>
<protein>
    <submittedName>
        <fullName evidence="1">Uncharacterized protein</fullName>
    </submittedName>
</protein>
<comment type="caution">
    <text evidence="1">The sequence shown here is derived from an EMBL/GenBank/DDBJ whole genome shotgun (WGS) entry which is preliminary data.</text>
</comment>
<name>A0ABP7GQF6_9FLAO</name>
<dbReference type="Proteomes" id="UP001500748">
    <property type="component" value="Unassembled WGS sequence"/>
</dbReference>
<accession>A0ABP7GQF6</accession>